<gene>
    <name evidence="5" type="ORF">G4D61_05595</name>
</gene>
<comment type="subcellular location">
    <subcellularLocation>
        <location evidence="1">Membrane</location>
    </subcellularLocation>
</comment>
<comment type="similarity">
    <text evidence="2">Belongs to the acyltransferase 3 family.</text>
</comment>
<feature type="transmembrane region" description="Helical" evidence="3">
    <location>
        <begin position="109"/>
        <end position="127"/>
    </location>
</feature>
<feature type="transmembrane region" description="Helical" evidence="3">
    <location>
        <begin position="295"/>
        <end position="314"/>
    </location>
</feature>
<keyword evidence="3" id="KW-0812">Transmembrane</keyword>
<dbReference type="RefSeq" id="WP_025730696.1">
    <property type="nucleotide sequence ID" value="NZ_JAAIWK010000006.1"/>
</dbReference>
<dbReference type="InterPro" id="IPR052734">
    <property type="entry name" value="Nod_factor_acetyltransferase"/>
</dbReference>
<keyword evidence="3" id="KW-1133">Transmembrane helix</keyword>
<dbReference type="InterPro" id="IPR002656">
    <property type="entry name" value="Acyl_transf_3_dom"/>
</dbReference>
<feature type="transmembrane region" description="Helical" evidence="3">
    <location>
        <begin position="36"/>
        <end position="55"/>
    </location>
</feature>
<dbReference type="PANTHER" id="PTHR37312:SF1">
    <property type="entry name" value="MEMBRANE-BOUND ACYLTRANSFERASE YKRP-RELATED"/>
    <property type="match status" value="1"/>
</dbReference>
<dbReference type="AlphaFoldDB" id="A0A6M0P415"/>
<keyword evidence="5" id="KW-0808">Transferase</keyword>
<feature type="transmembrane region" description="Helical" evidence="3">
    <location>
        <begin position="234"/>
        <end position="252"/>
    </location>
</feature>
<evidence type="ECO:0000313" key="6">
    <source>
        <dbReference type="Proteomes" id="UP000476934"/>
    </source>
</evidence>
<accession>A0A6M0P415</accession>
<evidence type="ECO:0000256" key="2">
    <source>
        <dbReference type="ARBA" id="ARBA00007400"/>
    </source>
</evidence>
<keyword evidence="5" id="KW-0012">Acyltransferase</keyword>
<dbReference type="Pfam" id="PF01757">
    <property type="entry name" value="Acyl_transf_3"/>
    <property type="match status" value="1"/>
</dbReference>
<dbReference type="EMBL" id="JAAIWK010000006">
    <property type="protein sequence ID" value="NEY19442.1"/>
    <property type="molecule type" value="Genomic_DNA"/>
</dbReference>
<keyword evidence="3" id="KW-0472">Membrane</keyword>
<evidence type="ECO:0000259" key="4">
    <source>
        <dbReference type="Pfam" id="PF01757"/>
    </source>
</evidence>
<protein>
    <submittedName>
        <fullName evidence="5">Acyltransferase family protein</fullName>
    </submittedName>
</protein>
<feature type="transmembrane region" description="Helical" evidence="3">
    <location>
        <begin position="12"/>
        <end position="30"/>
    </location>
</feature>
<proteinExistence type="inferred from homology"/>
<dbReference type="GO" id="GO:0016747">
    <property type="term" value="F:acyltransferase activity, transferring groups other than amino-acyl groups"/>
    <property type="evidence" value="ECO:0007669"/>
    <property type="project" value="InterPro"/>
</dbReference>
<feature type="transmembrane region" description="Helical" evidence="3">
    <location>
        <begin position="154"/>
        <end position="174"/>
    </location>
</feature>
<keyword evidence="6" id="KW-1185">Reference proteome</keyword>
<feature type="transmembrane region" description="Helical" evidence="3">
    <location>
        <begin position="76"/>
        <end position="93"/>
    </location>
</feature>
<name>A0A6M0P415_9BACI</name>
<evidence type="ECO:0000313" key="5">
    <source>
        <dbReference type="EMBL" id="NEY19442.1"/>
    </source>
</evidence>
<organism evidence="5 6">
    <name type="scientific">Heyndrickxia ginsengihumi</name>
    <dbReference type="NCBI Taxonomy" id="363870"/>
    <lineage>
        <taxon>Bacteria</taxon>
        <taxon>Bacillati</taxon>
        <taxon>Bacillota</taxon>
        <taxon>Bacilli</taxon>
        <taxon>Bacillales</taxon>
        <taxon>Bacillaceae</taxon>
        <taxon>Heyndrickxia</taxon>
    </lineage>
</organism>
<dbReference type="PANTHER" id="PTHR37312">
    <property type="entry name" value="MEMBRANE-BOUND ACYLTRANSFERASE YKRP-RELATED"/>
    <property type="match status" value="1"/>
</dbReference>
<sequence>MSSSGRNLYFDNAKFVLIFLVVFGHLISPYKNNDGVLFTLYTVIFLFHMPAFILISGYFSKGFQKKGYIIKAIKKILVPYLIFQFIYSIYYYYTGVETKFTINFFEPHWSLWFLLSLFFWNILLFIFARFRWIGLIVASLIGIAIGYWDNAGSYLSLSRTFVFFPYFLLGFLLEPKHLKKLRSIKYTKTIGLAILMITVLLSVSFPKDAIPWLLGDTSYAGMGVKDFHDGFLRAGQYVATTIIIIGFLFLIPEKGFKLTVIGQRTLYVYLLHGFIIKSIDTFAPDSIHDWISSNYLLLLIISLSICLILGSYFTKKYTRPIIELRL</sequence>
<feature type="transmembrane region" description="Helical" evidence="3">
    <location>
        <begin position="264"/>
        <end position="283"/>
    </location>
</feature>
<reference evidence="5 6" key="1">
    <citation type="submission" date="2020-03" db="EMBL/GenBank/DDBJ databases">
        <title>Bacillus aquiflavi sp. nov., isolated from yellow water of strong flavor Chinese baijiu in Yibin region of China.</title>
        <authorList>
            <person name="Xie J."/>
        </authorList>
    </citation>
    <scope>NUCLEOTIDE SEQUENCE [LARGE SCALE GENOMIC DNA]</scope>
    <source>
        <strain evidence="5 6">Gsoil 114</strain>
    </source>
</reference>
<feature type="transmembrane region" description="Helical" evidence="3">
    <location>
        <begin position="132"/>
        <end position="148"/>
    </location>
</feature>
<evidence type="ECO:0000256" key="1">
    <source>
        <dbReference type="ARBA" id="ARBA00004370"/>
    </source>
</evidence>
<comment type="caution">
    <text evidence="5">The sequence shown here is derived from an EMBL/GenBank/DDBJ whole genome shotgun (WGS) entry which is preliminary data.</text>
</comment>
<feature type="domain" description="Acyltransferase 3" evidence="4">
    <location>
        <begin position="8"/>
        <end position="309"/>
    </location>
</feature>
<feature type="transmembrane region" description="Helical" evidence="3">
    <location>
        <begin position="186"/>
        <end position="205"/>
    </location>
</feature>
<dbReference type="Proteomes" id="UP000476934">
    <property type="component" value="Unassembled WGS sequence"/>
</dbReference>
<evidence type="ECO:0000256" key="3">
    <source>
        <dbReference type="SAM" id="Phobius"/>
    </source>
</evidence>